<evidence type="ECO:0000313" key="1">
    <source>
        <dbReference type="EMBL" id="AND42132.1"/>
    </source>
</evidence>
<dbReference type="RefSeq" id="WP_019383304.1">
    <property type="nucleotide sequence ID" value="NZ_CP015506.1"/>
</dbReference>
<dbReference type="Proteomes" id="UP000077856">
    <property type="component" value="Chromosome"/>
</dbReference>
<organism evidence="1 2">
    <name type="scientific">Cytobacillus oceanisediminis 2691</name>
    <dbReference type="NCBI Taxonomy" id="1196031"/>
    <lineage>
        <taxon>Bacteria</taxon>
        <taxon>Bacillati</taxon>
        <taxon>Bacillota</taxon>
        <taxon>Bacilli</taxon>
        <taxon>Bacillales</taxon>
        <taxon>Bacillaceae</taxon>
        <taxon>Cytobacillus</taxon>
    </lineage>
</organism>
<dbReference type="EMBL" id="CP015506">
    <property type="protein sequence ID" value="AND42132.1"/>
    <property type="molecule type" value="Genomic_DNA"/>
</dbReference>
<name>A0A160MFV0_9BACI</name>
<dbReference type="KEGG" id="bon:A361_24295"/>
<evidence type="ECO:0000313" key="2">
    <source>
        <dbReference type="Proteomes" id="UP000077856"/>
    </source>
</evidence>
<dbReference type="AlphaFoldDB" id="A0A160MFV0"/>
<gene>
    <name evidence="1" type="ORF">A361_24295</name>
</gene>
<sequence>MLVTKVVYHTNKPVEKGRNDNTISHRNFLLEILSRLCFKGLLRWYNKGAKFGDKLLASRRVIAAAFGGAGVGEVLGNRITFWIYMEISVEGAPESPYSQSESVSGVSDLVAEHKDGDSLEYWPFGLQQLVKKLPPHAIRILEVKAGSVLCFRLHLNYLLAF</sequence>
<proteinExistence type="predicted"/>
<reference evidence="1 2" key="1">
    <citation type="submission" date="2016-04" db="EMBL/GenBank/DDBJ databases">
        <title>Complete genome sequence of Bacillus oceanisediminis strain 2691.</title>
        <authorList>
            <person name="Jeong H."/>
            <person name="Kim H.J."/>
            <person name="Lee D.-W."/>
        </authorList>
    </citation>
    <scope>NUCLEOTIDE SEQUENCE [LARGE SCALE GENOMIC DNA]</scope>
    <source>
        <strain evidence="1 2">2691</strain>
    </source>
</reference>
<protein>
    <submittedName>
        <fullName evidence="1">Uncharacterized protein</fullName>
    </submittedName>
</protein>
<accession>A0A160MFV0</accession>